<dbReference type="AlphaFoldDB" id="A0A0T7GVX5"/>
<protein>
    <recommendedName>
        <fullName evidence="3">Gene transfer agent family protein</fullName>
    </recommendedName>
</protein>
<dbReference type="Proteomes" id="UP000039660">
    <property type="component" value="Unassembled WGS sequence"/>
</dbReference>
<proteinExistence type="predicted"/>
<dbReference type="EMBL" id="CCRK01000010">
    <property type="protein sequence ID" value="CDZ51358.1"/>
    <property type="molecule type" value="Genomic_DNA"/>
</dbReference>
<organism evidence="1 2">
    <name type="scientific">Neorhizobium galegae bv. officinalis</name>
    <dbReference type="NCBI Taxonomy" id="323656"/>
    <lineage>
        <taxon>Bacteria</taxon>
        <taxon>Pseudomonadati</taxon>
        <taxon>Pseudomonadota</taxon>
        <taxon>Alphaproteobacteria</taxon>
        <taxon>Hyphomicrobiales</taxon>
        <taxon>Rhizobiaceae</taxon>
        <taxon>Rhizobium/Agrobacterium group</taxon>
        <taxon>Neorhizobium</taxon>
    </lineage>
</organism>
<name>A0A0T7GVX5_NEOGA</name>
<sequence length="105" mass="11462">MPEHRQFFGDSEKAFTLTPDLVLELERKTGAGIGGLSRRFFAGDFRFNELTEVIRLGLIGGGTDPEEADALVTAYLPRMAVTELYAVALPVLEALMFPKVTTDAA</sequence>
<evidence type="ECO:0008006" key="3">
    <source>
        <dbReference type="Google" id="ProtNLM"/>
    </source>
</evidence>
<dbReference type="RefSeq" id="WP_046636831.1">
    <property type="nucleotide sequence ID" value="NZ_CCRK01000010.1"/>
</dbReference>
<dbReference type="InterPro" id="IPR021791">
    <property type="entry name" value="Phage_TAC_11"/>
</dbReference>
<evidence type="ECO:0000313" key="2">
    <source>
        <dbReference type="Proteomes" id="UP000039660"/>
    </source>
</evidence>
<evidence type="ECO:0000313" key="1">
    <source>
        <dbReference type="EMBL" id="CDZ51358.1"/>
    </source>
</evidence>
<dbReference type="Pfam" id="PF11836">
    <property type="entry name" value="Phage_TAC_11"/>
    <property type="match status" value="1"/>
</dbReference>
<accession>A0A0T7GVX5</accession>
<gene>
    <name evidence="1" type="ORF">NGAL_HAMBI1189_39100</name>
</gene>
<reference evidence="1 2" key="1">
    <citation type="submission" date="2014-08" db="EMBL/GenBank/DDBJ databases">
        <authorList>
            <person name="Chen Y.-H."/>
        </authorList>
    </citation>
    <scope>NUCLEOTIDE SEQUENCE [LARGE SCALE GENOMIC DNA]</scope>
</reference>